<evidence type="ECO:0000259" key="1">
    <source>
        <dbReference type="Pfam" id="PF24719"/>
    </source>
</evidence>
<dbReference type="Pfam" id="PF24719">
    <property type="entry name" value="Imm33-like"/>
    <property type="match status" value="1"/>
</dbReference>
<accession>A0A0H5DLW5</accession>
<dbReference type="AlphaFoldDB" id="A0A0H5DLW5"/>
<feature type="domain" description="Imm33-like" evidence="1">
    <location>
        <begin position="6"/>
        <end position="110"/>
    </location>
</feature>
<evidence type="ECO:0000313" key="3">
    <source>
        <dbReference type="Proteomes" id="UP000182715"/>
    </source>
</evidence>
<dbReference type="Proteomes" id="UP000182715">
    <property type="component" value="Unassembled WGS sequence"/>
</dbReference>
<protein>
    <recommendedName>
        <fullName evidence="1">Imm33-like domain-containing protein</fullName>
    </recommendedName>
</protein>
<dbReference type="EMBL" id="CVTF01000094">
    <property type="protein sequence ID" value="CRL92440.1"/>
    <property type="molecule type" value="Genomic_DNA"/>
</dbReference>
<reference evidence="2 3" key="1">
    <citation type="submission" date="2014-11" db="EMBL/GenBank/DDBJ databases">
        <authorList>
            <person name="Diene M.Seydina."/>
        </authorList>
    </citation>
    <scope>NUCLEOTIDE SEQUENCE [LARGE SCALE GENOMIC DNA]</scope>
    <source>
        <strain evidence="2 3">Neisseria meningitidis CHUV</strain>
    </source>
</reference>
<sequence>MGIKNEQIIICKKYNTEIYPVSDVSKIGVAENVKQANLYPINGLRHRPKGDTNGWYIWAGENFSYDKNFFLPLHTFHLQIWRPEIIPFLTLPPGYRFLIGENGYEDVWFDELLLNDN</sequence>
<evidence type="ECO:0000313" key="2">
    <source>
        <dbReference type="EMBL" id="CRL92440.1"/>
    </source>
</evidence>
<organism evidence="2 3">
    <name type="scientific">Neisseria meningitidis serogroup B</name>
    <dbReference type="NCBI Taxonomy" id="491"/>
    <lineage>
        <taxon>Bacteria</taxon>
        <taxon>Pseudomonadati</taxon>
        <taxon>Pseudomonadota</taxon>
        <taxon>Betaproteobacteria</taxon>
        <taxon>Neisseriales</taxon>
        <taxon>Neisseriaceae</taxon>
        <taxon>Neisseria</taxon>
    </lineage>
</organism>
<dbReference type="InterPro" id="IPR056509">
    <property type="entry name" value="Imm33-like"/>
</dbReference>
<name>A0A0H5DLW5_NEIMI</name>
<proteinExistence type="predicted"/>